<keyword evidence="13 14" id="KW-0482">Metalloprotease</keyword>
<organism evidence="18">
    <name type="scientific">Arion vulgaris</name>
    <dbReference type="NCBI Taxonomy" id="1028688"/>
    <lineage>
        <taxon>Eukaryota</taxon>
        <taxon>Metazoa</taxon>
        <taxon>Spiralia</taxon>
        <taxon>Lophotrochozoa</taxon>
        <taxon>Mollusca</taxon>
        <taxon>Gastropoda</taxon>
        <taxon>Heterobranchia</taxon>
        <taxon>Euthyneura</taxon>
        <taxon>Panpulmonata</taxon>
        <taxon>Eupulmonata</taxon>
        <taxon>Stylommatophora</taxon>
        <taxon>Helicina</taxon>
        <taxon>Arionoidea</taxon>
        <taxon>Arionidae</taxon>
        <taxon>Arion</taxon>
    </lineage>
</organism>
<dbReference type="Gene3D" id="3.30.540.30">
    <property type="match status" value="3"/>
</dbReference>
<comment type="catalytic activity">
    <reaction evidence="1 14">
        <text>Release of an N-terminal dipeptide from a peptide comprising four or more residues, with broad specificity. Also acts on dipeptidyl 2-naphthylamides.</text>
        <dbReference type="EC" id="3.4.14.4"/>
    </reaction>
</comment>
<dbReference type="AlphaFoldDB" id="A0A0B6YUJ3"/>
<evidence type="ECO:0000256" key="14">
    <source>
        <dbReference type="PIRNR" id="PIRNR007828"/>
    </source>
</evidence>
<dbReference type="EMBL" id="HACG01012299">
    <property type="protein sequence ID" value="CEK59164.1"/>
    <property type="molecule type" value="Transcribed_RNA"/>
</dbReference>
<sequence length="731" mass="82766">MMANQSQSQYVIQNSTDVVLLDCETAFKGLSATERLYAHHLAQASFKGGLIVLFQTSPESPGLFVLLQKLFRAQSPKEILDLAQTLGFSAEEQEAFFIYAAAFYNNMGNYKSFGDTKFIPGVDKSKVEALIKASSAYQKDDGVQKLWDEVKDRMFSLDSRHTELGFRDKGTTTYYSGNCDQSDAKLAQEFLDSHKISPYNTRLFKTQDESGQVVYEVRLASCATDVSEVQGYPSGKVLGDYNFNSKDGKHAKFRVTRGDYSTLMALVVEELQKAQKYASNDNERNMLQEYSNSFSTGSLPAHKDGSLYWIRNRGPIVETYIGFIESYRDPYGVRGEFEGFVAVVNKAMSAKFTELVNSAEHLLAHLPWPSEYEKDTFLRPDFTSLDVLAFGGSGIPAGINIPNYDDIRQNEGFKNVSLGNVLTSGYRDTKITFLRDEDKELYSKYKILSFEVQVGLHELLGHGSGKLFIEEEPGKFNFDKESVTHTETNEKITSWYQHGETWDSKFSTIASTYEECRAECVGIYLCLLSDVLKIFGHVGDDADDIIYINWLNMVKAGLMALEFYSPDTGSWRQAHMNARFVILRVMLEAGQDLVKVEKITGDDGRPDLRVVLDRAKIIPVGKPAIGAFLRKLQVYKSTCDVESATKMYSYYSDVNDQDSPKFLSLRCIVLDRKQPRKLFVQHHTYVENEAVKLKNYNSTASDLIQSFKDRFSSNDIDSVILDLWEKEKPFY</sequence>
<dbReference type="GO" id="GO:0006508">
    <property type="term" value="P:proteolysis"/>
    <property type="evidence" value="ECO:0007669"/>
    <property type="project" value="UniProtKB-KW"/>
</dbReference>
<dbReference type="FunFam" id="3.30.540.30:FF:000002">
    <property type="entry name" value="Dipeptidyl peptidase 3"/>
    <property type="match status" value="1"/>
</dbReference>
<evidence type="ECO:0000256" key="12">
    <source>
        <dbReference type="ARBA" id="ARBA00022990"/>
    </source>
</evidence>
<dbReference type="InterPro" id="IPR039461">
    <property type="entry name" value="Peptidase_M49"/>
</dbReference>
<keyword evidence="8 14" id="KW-0645">Protease</keyword>
<evidence type="ECO:0000256" key="5">
    <source>
        <dbReference type="ARBA" id="ARBA00014713"/>
    </source>
</evidence>
<keyword evidence="12" id="KW-0007">Acetylation</keyword>
<dbReference type="Pfam" id="PF03571">
    <property type="entry name" value="Peptidase_M49"/>
    <property type="match status" value="1"/>
</dbReference>
<keyword evidence="10 14" id="KW-0378">Hydrolase</keyword>
<evidence type="ECO:0000256" key="16">
    <source>
        <dbReference type="PIRSR" id="PIRSR007828-2"/>
    </source>
</evidence>
<evidence type="ECO:0000313" key="17">
    <source>
        <dbReference type="EMBL" id="CEK59164.1"/>
    </source>
</evidence>
<evidence type="ECO:0000256" key="9">
    <source>
        <dbReference type="ARBA" id="ARBA00022723"/>
    </source>
</evidence>
<dbReference type="MEROPS" id="M49.001"/>
<keyword evidence="9 14" id="KW-0479">Metal-binding</keyword>
<dbReference type="InterPro" id="IPR005317">
    <property type="entry name" value="Dipeptidyl-peptase3"/>
</dbReference>
<comment type="subcellular location">
    <subcellularLocation>
        <location evidence="2">Cytoplasm</location>
    </subcellularLocation>
</comment>
<evidence type="ECO:0000256" key="10">
    <source>
        <dbReference type="ARBA" id="ARBA00022801"/>
    </source>
</evidence>
<dbReference type="FunFam" id="3.30.540.30:FF:000001">
    <property type="entry name" value="Dipeptidyl peptidase 3"/>
    <property type="match status" value="1"/>
</dbReference>
<evidence type="ECO:0000256" key="7">
    <source>
        <dbReference type="ARBA" id="ARBA00022490"/>
    </source>
</evidence>
<dbReference type="EMBL" id="HACG01012300">
    <property type="protein sequence ID" value="CEK59165.1"/>
    <property type="molecule type" value="Transcribed_RNA"/>
</dbReference>
<gene>
    <name evidence="18" type="primary">ORF35366</name>
    <name evidence="17" type="synonym">ORF35358</name>
</gene>
<keyword evidence="11 14" id="KW-0862">Zinc</keyword>
<evidence type="ECO:0000313" key="18">
    <source>
        <dbReference type="EMBL" id="CEK59165.1"/>
    </source>
</evidence>
<feature type="binding site" evidence="16">
    <location>
        <position position="515"/>
    </location>
    <ligand>
        <name>Zn(2+)</name>
        <dbReference type="ChEBI" id="CHEBI:29105"/>
        <note>catalytic</note>
    </ligand>
</feature>
<evidence type="ECO:0000256" key="2">
    <source>
        <dbReference type="ARBA" id="ARBA00004496"/>
    </source>
</evidence>
<evidence type="ECO:0000256" key="6">
    <source>
        <dbReference type="ARBA" id="ARBA00022438"/>
    </source>
</evidence>
<protein>
    <recommendedName>
        <fullName evidence="5 14">Dipeptidyl peptidase 3</fullName>
        <ecNumber evidence="4 14">3.4.14.4</ecNumber>
    </recommendedName>
    <alternativeName>
        <fullName evidence="14">Dipeptidyl aminopeptidase III</fullName>
    </alternativeName>
    <alternativeName>
        <fullName evidence="14">Dipeptidyl peptidase III</fullName>
    </alternativeName>
</protein>
<accession>A0A0B6YUJ3</accession>
<dbReference type="EC" id="3.4.14.4" evidence="4 14"/>
<keyword evidence="7 14" id="KW-0963">Cytoplasm</keyword>
<dbReference type="GO" id="GO:0008239">
    <property type="term" value="F:dipeptidyl-peptidase activity"/>
    <property type="evidence" value="ECO:0007669"/>
    <property type="project" value="UniProtKB-UniRule"/>
</dbReference>
<evidence type="ECO:0000256" key="13">
    <source>
        <dbReference type="ARBA" id="ARBA00023049"/>
    </source>
</evidence>
<evidence type="ECO:0000256" key="1">
    <source>
        <dbReference type="ARBA" id="ARBA00001336"/>
    </source>
</evidence>
<evidence type="ECO:0000256" key="11">
    <source>
        <dbReference type="ARBA" id="ARBA00022833"/>
    </source>
</evidence>
<dbReference type="FunFam" id="3.30.540.30:FF:000003">
    <property type="entry name" value="Dipeptidyl peptidase 3"/>
    <property type="match status" value="1"/>
</dbReference>
<comment type="cofactor">
    <cofactor evidence="14 16">
        <name>Zn(2+)</name>
        <dbReference type="ChEBI" id="CHEBI:29105"/>
    </cofactor>
    <text evidence="14 16">Binds 1 zinc ion per subunit.</text>
</comment>
<keyword evidence="6 14" id="KW-0031">Aminopeptidase</keyword>
<feature type="active site" evidence="15">
    <location>
        <position position="458"/>
    </location>
</feature>
<evidence type="ECO:0000256" key="3">
    <source>
        <dbReference type="ARBA" id="ARBA00010200"/>
    </source>
</evidence>
<dbReference type="PIRSF" id="PIRSF007828">
    <property type="entry name" value="Dipeptidyl-peptidase_III"/>
    <property type="match status" value="1"/>
</dbReference>
<dbReference type="PANTHER" id="PTHR23422:SF11">
    <property type="entry name" value="DIPEPTIDYL PEPTIDASE 3"/>
    <property type="match status" value="1"/>
</dbReference>
<feature type="binding site" evidence="16">
    <location>
        <position position="462"/>
    </location>
    <ligand>
        <name>Zn(2+)</name>
        <dbReference type="ChEBI" id="CHEBI:29105"/>
        <note>catalytic</note>
    </ligand>
</feature>
<dbReference type="GO" id="GO:0008270">
    <property type="term" value="F:zinc ion binding"/>
    <property type="evidence" value="ECO:0007669"/>
    <property type="project" value="UniProtKB-ARBA"/>
</dbReference>
<reference evidence="18" key="1">
    <citation type="submission" date="2014-12" db="EMBL/GenBank/DDBJ databases">
        <title>Insight into the proteome of Arion vulgaris.</title>
        <authorList>
            <person name="Aradska J."/>
            <person name="Bulat T."/>
            <person name="Smidak R."/>
            <person name="Sarate P."/>
            <person name="Gangsoo J."/>
            <person name="Sialana F."/>
            <person name="Bilban M."/>
            <person name="Lubec G."/>
        </authorList>
    </citation>
    <scope>NUCLEOTIDE SEQUENCE</scope>
    <source>
        <tissue evidence="18">Skin</tissue>
    </source>
</reference>
<comment type="similarity">
    <text evidence="3 14">Belongs to the peptidase M49 family.</text>
</comment>
<evidence type="ECO:0000256" key="4">
    <source>
        <dbReference type="ARBA" id="ARBA00012063"/>
    </source>
</evidence>
<dbReference type="PANTHER" id="PTHR23422">
    <property type="entry name" value="DIPEPTIDYL PEPTIDASE III-RELATED"/>
    <property type="match status" value="1"/>
</dbReference>
<evidence type="ECO:0000256" key="15">
    <source>
        <dbReference type="PIRSR" id="PIRSR007828-1"/>
    </source>
</evidence>
<dbReference type="GO" id="GO:0008235">
    <property type="term" value="F:metalloexopeptidase activity"/>
    <property type="evidence" value="ECO:0007669"/>
    <property type="project" value="InterPro"/>
</dbReference>
<dbReference type="GO" id="GO:0005737">
    <property type="term" value="C:cytoplasm"/>
    <property type="evidence" value="ECO:0007669"/>
    <property type="project" value="UniProtKB-SubCell"/>
</dbReference>
<evidence type="ECO:0000256" key="8">
    <source>
        <dbReference type="ARBA" id="ARBA00022670"/>
    </source>
</evidence>
<feature type="binding site" evidence="16">
    <location>
        <position position="457"/>
    </location>
    <ligand>
        <name>Zn(2+)</name>
        <dbReference type="ChEBI" id="CHEBI:29105"/>
        <note>catalytic</note>
    </ligand>
</feature>
<name>A0A0B6YUJ3_9EUPU</name>
<dbReference type="GO" id="GO:0004177">
    <property type="term" value="F:aminopeptidase activity"/>
    <property type="evidence" value="ECO:0007669"/>
    <property type="project" value="UniProtKB-KW"/>
</dbReference>
<proteinExistence type="inferred from homology"/>